<dbReference type="InterPro" id="IPR050204">
    <property type="entry name" value="AraC_XylS_family_regulators"/>
</dbReference>
<evidence type="ECO:0000256" key="2">
    <source>
        <dbReference type="ARBA" id="ARBA00023125"/>
    </source>
</evidence>
<keyword evidence="3" id="KW-0010">Activator</keyword>
<comment type="caution">
    <text evidence="6">The sequence shown here is derived from an EMBL/GenBank/DDBJ whole genome shotgun (WGS) entry which is preliminary data.</text>
</comment>
<dbReference type="InterPro" id="IPR018062">
    <property type="entry name" value="HTH_AraC-typ_CS"/>
</dbReference>
<reference evidence="6 7" key="1">
    <citation type="submission" date="2013-11" db="EMBL/GenBank/DDBJ databases">
        <title>Metagenomic analysis of a methanogenic consortium involved in long chain n-alkane degradation.</title>
        <authorList>
            <person name="Davidova I.A."/>
            <person name="Callaghan A.V."/>
            <person name="Wawrik B."/>
            <person name="Pruitt S."/>
            <person name="Marks C."/>
            <person name="Duncan K.E."/>
            <person name="Suflita J.M."/>
        </authorList>
    </citation>
    <scope>NUCLEOTIDE SEQUENCE [LARGE SCALE GENOMIC DNA]</scope>
    <source>
        <strain evidence="6 7">SPR</strain>
    </source>
</reference>
<keyword evidence="2" id="KW-0238">DNA-binding</keyword>
<dbReference type="FunCoup" id="A0A0D2JYU3">
    <property type="interactions" value="78"/>
</dbReference>
<dbReference type="PROSITE" id="PS00041">
    <property type="entry name" value="HTH_ARAC_FAMILY_1"/>
    <property type="match status" value="1"/>
</dbReference>
<dbReference type="Gene3D" id="1.10.10.60">
    <property type="entry name" value="Homeodomain-like"/>
    <property type="match status" value="2"/>
</dbReference>
<dbReference type="Pfam" id="PF02311">
    <property type="entry name" value="AraC_binding"/>
    <property type="match status" value="1"/>
</dbReference>
<dbReference type="PANTHER" id="PTHR46796:SF2">
    <property type="entry name" value="TRANSCRIPTIONAL REGULATORY PROTEIN"/>
    <property type="match status" value="1"/>
</dbReference>
<evidence type="ECO:0000313" key="7">
    <source>
        <dbReference type="Proteomes" id="UP000032233"/>
    </source>
</evidence>
<organism evidence="6 7">
    <name type="scientific">Dethiosulfatarculus sandiegensis</name>
    <dbReference type="NCBI Taxonomy" id="1429043"/>
    <lineage>
        <taxon>Bacteria</taxon>
        <taxon>Pseudomonadati</taxon>
        <taxon>Thermodesulfobacteriota</taxon>
        <taxon>Desulfarculia</taxon>
        <taxon>Desulfarculales</taxon>
        <taxon>Desulfarculaceae</taxon>
        <taxon>Dethiosulfatarculus</taxon>
    </lineage>
</organism>
<dbReference type="PROSITE" id="PS01124">
    <property type="entry name" value="HTH_ARAC_FAMILY_2"/>
    <property type="match status" value="1"/>
</dbReference>
<keyword evidence="7" id="KW-1185">Reference proteome</keyword>
<dbReference type="GO" id="GO:0003700">
    <property type="term" value="F:DNA-binding transcription factor activity"/>
    <property type="evidence" value="ECO:0007669"/>
    <property type="project" value="InterPro"/>
</dbReference>
<dbReference type="AlphaFoldDB" id="A0A0D2JYU3"/>
<proteinExistence type="predicted"/>
<evidence type="ECO:0000256" key="1">
    <source>
        <dbReference type="ARBA" id="ARBA00023015"/>
    </source>
</evidence>
<evidence type="ECO:0000259" key="5">
    <source>
        <dbReference type="PROSITE" id="PS01124"/>
    </source>
</evidence>
<gene>
    <name evidence="6" type="ORF">X474_06205</name>
</gene>
<dbReference type="InterPro" id="IPR009057">
    <property type="entry name" value="Homeodomain-like_sf"/>
</dbReference>
<dbReference type="EMBL" id="AZAC01000008">
    <property type="protein sequence ID" value="KIX14730.1"/>
    <property type="molecule type" value="Genomic_DNA"/>
</dbReference>
<dbReference type="GO" id="GO:0043565">
    <property type="term" value="F:sequence-specific DNA binding"/>
    <property type="evidence" value="ECO:0007669"/>
    <property type="project" value="InterPro"/>
</dbReference>
<dbReference type="InterPro" id="IPR003313">
    <property type="entry name" value="AraC-bd"/>
</dbReference>
<accession>A0A0D2JYU3</accession>
<feature type="domain" description="HTH araC/xylS-type" evidence="5">
    <location>
        <begin position="178"/>
        <end position="275"/>
    </location>
</feature>
<dbReference type="Proteomes" id="UP000032233">
    <property type="component" value="Unassembled WGS sequence"/>
</dbReference>
<dbReference type="SUPFAM" id="SSF51215">
    <property type="entry name" value="Regulatory protein AraC"/>
    <property type="match status" value="1"/>
</dbReference>
<protein>
    <recommendedName>
        <fullName evidence="5">HTH araC/xylS-type domain-containing protein</fullName>
    </recommendedName>
</protein>
<evidence type="ECO:0000256" key="4">
    <source>
        <dbReference type="ARBA" id="ARBA00023163"/>
    </source>
</evidence>
<dbReference type="Pfam" id="PF12833">
    <property type="entry name" value="HTH_18"/>
    <property type="match status" value="1"/>
</dbReference>
<keyword evidence="4" id="KW-0804">Transcription</keyword>
<dbReference type="STRING" id="1429043.X474_06205"/>
<dbReference type="PANTHER" id="PTHR46796">
    <property type="entry name" value="HTH-TYPE TRANSCRIPTIONAL ACTIVATOR RHAS-RELATED"/>
    <property type="match status" value="1"/>
</dbReference>
<keyword evidence="1" id="KW-0805">Transcription regulation</keyword>
<sequence>MEDHCLATPKYWINPGLPGVELLRAAHTKQRFTRHYHRRFALGCVTKGALGFSYLGRDFVAGPGTINLALPQEPHTGHPALEQGWSYRMFYLEPELMVQAFSRLSGRKKGLPYFNSGVISDSDLAREIADLHLGLEFYPNLILEHQSKFLNILTTLITRHAQPGPEPASACLSHPAVKRAREYLEAHFDLNPDLDQLSQVAGLSRYHLVRVFTRDTGLPPHAFLDQLRIKQAKKQIKEGHPISQVALMTGFGDQSHLNRVFKKLTGITPGQYSKAVQENRA</sequence>
<name>A0A0D2JYU3_9BACT</name>
<dbReference type="OrthoDB" id="112032at2"/>
<dbReference type="RefSeq" id="WP_044347380.1">
    <property type="nucleotide sequence ID" value="NZ_AZAC01000008.1"/>
</dbReference>
<dbReference type="InParanoid" id="A0A0D2JYU3"/>
<evidence type="ECO:0000313" key="6">
    <source>
        <dbReference type="EMBL" id="KIX14730.1"/>
    </source>
</evidence>
<dbReference type="InterPro" id="IPR018060">
    <property type="entry name" value="HTH_AraC"/>
</dbReference>
<dbReference type="SMART" id="SM00342">
    <property type="entry name" value="HTH_ARAC"/>
    <property type="match status" value="1"/>
</dbReference>
<evidence type="ECO:0000256" key="3">
    <source>
        <dbReference type="ARBA" id="ARBA00023159"/>
    </source>
</evidence>
<dbReference type="InterPro" id="IPR037923">
    <property type="entry name" value="HTH-like"/>
</dbReference>
<dbReference type="SUPFAM" id="SSF46689">
    <property type="entry name" value="Homeodomain-like"/>
    <property type="match status" value="2"/>
</dbReference>